<reference evidence="6" key="1">
    <citation type="submission" date="2016-10" db="EMBL/GenBank/DDBJ databases">
        <authorList>
            <person name="Varghese N."/>
            <person name="Submissions S."/>
        </authorList>
    </citation>
    <scope>NUCLEOTIDE SEQUENCE [LARGE SCALE GENOMIC DNA]</scope>
    <source>
        <strain evidence="6">ATCC 25963</strain>
    </source>
</reference>
<dbReference type="PANTHER" id="PTHR43046">
    <property type="entry name" value="GDP-MANNOSE MANNOSYL HYDROLASE"/>
    <property type="match status" value="1"/>
</dbReference>
<dbReference type="InterPro" id="IPR020084">
    <property type="entry name" value="NUDIX_hydrolase_CS"/>
</dbReference>
<evidence type="ECO:0000259" key="4">
    <source>
        <dbReference type="PROSITE" id="PS51462"/>
    </source>
</evidence>
<sequence length="148" mass="16987">MPRLAVRAILIENDKILLEQFEDANESWYVTPGGGVDENETIEEAFHRELREELGVQAEFGAVAFIREIIADRLAVTNLPPGFHQVEVFVYGRLLPGQTLRMLSPDPSQVGLVWVPLAELHTLPFFPRDLIPEFQARAFPRFYYGHRR</sequence>
<feature type="domain" description="Nudix hydrolase" evidence="4">
    <location>
        <begin position="1"/>
        <end position="144"/>
    </location>
</feature>
<organism evidence="5 6">
    <name type="scientific">Nannocystis exedens</name>
    <dbReference type="NCBI Taxonomy" id="54"/>
    <lineage>
        <taxon>Bacteria</taxon>
        <taxon>Pseudomonadati</taxon>
        <taxon>Myxococcota</taxon>
        <taxon>Polyangia</taxon>
        <taxon>Nannocystales</taxon>
        <taxon>Nannocystaceae</taxon>
        <taxon>Nannocystis</taxon>
    </lineage>
</organism>
<dbReference type="PROSITE" id="PS00893">
    <property type="entry name" value="NUDIX_BOX"/>
    <property type="match status" value="1"/>
</dbReference>
<dbReference type="InterPro" id="IPR020476">
    <property type="entry name" value="Nudix_hydrolase"/>
</dbReference>
<keyword evidence="6" id="KW-1185">Reference proteome</keyword>
<dbReference type="EMBL" id="FOMX01000056">
    <property type="protein sequence ID" value="SFF37675.1"/>
    <property type="molecule type" value="Genomic_DNA"/>
</dbReference>
<dbReference type="InterPro" id="IPR015797">
    <property type="entry name" value="NUDIX_hydrolase-like_dom_sf"/>
</dbReference>
<accession>A0A1I2I5R6</accession>
<dbReference type="OrthoDB" id="5348044at2"/>
<comment type="cofactor">
    <cofactor evidence="1">
        <name>Mg(2+)</name>
        <dbReference type="ChEBI" id="CHEBI:18420"/>
    </cofactor>
</comment>
<evidence type="ECO:0000313" key="6">
    <source>
        <dbReference type="Proteomes" id="UP000199400"/>
    </source>
</evidence>
<dbReference type="PANTHER" id="PTHR43046:SF14">
    <property type="entry name" value="MUTT_NUDIX FAMILY PROTEIN"/>
    <property type="match status" value="1"/>
</dbReference>
<evidence type="ECO:0000256" key="3">
    <source>
        <dbReference type="RuleBase" id="RU003476"/>
    </source>
</evidence>
<dbReference type="Proteomes" id="UP000199400">
    <property type="component" value="Unassembled WGS sequence"/>
</dbReference>
<gene>
    <name evidence="5" type="ORF">SAMN02745121_08471</name>
</gene>
<dbReference type="STRING" id="54.SAMN02745121_08471"/>
<dbReference type="GO" id="GO:0016787">
    <property type="term" value="F:hydrolase activity"/>
    <property type="evidence" value="ECO:0007669"/>
    <property type="project" value="UniProtKB-KW"/>
</dbReference>
<dbReference type="SUPFAM" id="SSF55811">
    <property type="entry name" value="Nudix"/>
    <property type="match status" value="1"/>
</dbReference>
<proteinExistence type="inferred from homology"/>
<dbReference type="Pfam" id="PF00293">
    <property type="entry name" value="NUDIX"/>
    <property type="match status" value="1"/>
</dbReference>
<protein>
    <submittedName>
        <fullName evidence="5">ADP-ribose pyrophosphatase YjhB, NUDIX family</fullName>
    </submittedName>
</protein>
<evidence type="ECO:0000313" key="5">
    <source>
        <dbReference type="EMBL" id="SFF37675.1"/>
    </source>
</evidence>
<dbReference type="RefSeq" id="WP_096331394.1">
    <property type="nucleotide sequence ID" value="NZ_FOMX01000056.1"/>
</dbReference>
<evidence type="ECO:0000256" key="1">
    <source>
        <dbReference type="ARBA" id="ARBA00001946"/>
    </source>
</evidence>
<dbReference type="PROSITE" id="PS51462">
    <property type="entry name" value="NUDIX"/>
    <property type="match status" value="1"/>
</dbReference>
<dbReference type="AlphaFoldDB" id="A0A1I2I5R6"/>
<dbReference type="Gene3D" id="3.90.79.10">
    <property type="entry name" value="Nucleoside Triphosphate Pyrophosphohydrolase"/>
    <property type="match status" value="1"/>
</dbReference>
<evidence type="ECO:0000256" key="2">
    <source>
        <dbReference type="ARBA" id="ARBA00022801"/>
    </source>
</evidence>
<dbReference type="PRINTS" id="PR00502">
    <property type="entry name" value="NUDIXFAMILY"/>
</dbReference>
<dbReference type="InterPro" id="IPR000086">
    <property type="entry name" value="NUDIX_hydrolase_dom"/>
</dbReference>
<keyword evidence="2 3" id="KW-0378">Hydrolase</keyword>
<name>A0A1I2I5R6_9BACT</name>
<comment type="similarity">
    <text evidence="3">Belongs to the Nudix hydrolase family.</text>
</comment>